<evidence type="ECO:0000313" key="2">
    <source>
        <dbReference type="EMBL" id="MEE3848984.1"/>
    </source>
</evidence>
<evidence type="ECO:0000313" key="3">
    <source>
        <dbReference type="Proteomes" id="UP001347146"/>
    </source>
</evidence>
<protein>
    <submittedName>
        <fullName evidence="2">Uncharacterized protein</fullName>
    </submittedName>
</protein>
<proteinExistence type="predicted"/>
<comment type="caution">
    <text evidence="2">The sequence shown here is derived from an EMBL/GenBank/DDBJ whole genome shotgun (WGS) entry which is preliminary data.</text>
</comment>
<feature type="region of interest" description="Disordered" evidence="1">
    <location>
        <begin position="1"/>
        <end position="31"/>
    </location>
</feature>
<dbReference type="EMBL" id="JAZDUF010000001">
    <property type="protein sequence ID" value="MEE3848984.1"/>
    <property type="molecule type" value="Genomic_DNA"/>
</dbReference>
<dbReference type="Proteomes" id="UP001347146">
    <property type="component" value="Unassembled WGS sequence"/>
</dbReference>
<sequence>MSAFRISSPDGARPHGGTTRPVSRHGSAPALVNSRNVLDRAQTNAGNRAVVQALQRDVGAPTATGNGPNPVAAAPPRQNYVFLMGDPTRDSFYSAAAVYFGQHEKGAQLVRGKRTLDEVIAHVNAGTAAASRIIIVSHANEEGNLGFSLNTADAAKDASSGDRKPRLEFKELRDANASGALPVADATKIDSATRVEIRGCNIGRSQRMLDAIDQAFGGEVSVSAPTHKQEYSFHSVGKGKPVVSEEALFQYSISDPGHPTVTADERARRFRARYPDVPEGRWAALLKAAKEKNTRRKVFTWTGPNPPADDAAAVFARIGTASMFPKKAGWVVTYNGRTTVGDSWHFEVQADRVTAAGSETRTQAIVTRIPPDPDVLKAQQIADSGQPDAHEWTVVDAVVGPTLTRTVYAEHTEWVIDQKIIGKSGVAQPPTSDRTFYGESSFTPSPPPKP</sequence>
<dbReference type="RefSeq" id="WP_330430647.1">
    <property type="nucleotide sequence ID" value="NZ_JAZDUF010000001.1"/>
</dbReference>
<name>A0ABU7M796_9ACTN</name>
<evidence type="ECO:0000256" key="1">
    <source>
        <dbReference type="SAM" id="MobiDB-lite"/>
    </source>
</evidence>
<reference evidence="2 3" key="1">
    <citation type="submission" date="2024-01" db="EMBL/GenBank/DDBJ databases">
        <title>Draft genome sequence of Gordonia sp. LSe1-13.</title>
        <authorList>
            <person name="Suphannarot A."/>
            <person name="Mingma R."/>
        </authorList>
    </citation>
    <scope>NUCLEOTIDE SEQUENCE [LARGE SCALE GENOMIC DNA]</scope>
    <source>
        <strain evidence="2 3">LSe1-13</strain>
    </source>
</reference>
<accession>A0ABU7M796</accession>
<gene>
    <name evidence="2" type="ORF">VZC37_01475</name>
</gene>
<organism evidence="2 3">
    <name type="scientific">Gordonia sesuvii</name>
    <dbReference type="NCBI Taxonomy" id="3116777"/>
    <lineage>
        <taxon>Bacteria</taxon>
        <taxon>Bacillati</taxon>
        <taxon>Actinomycetota</taxon>
        <taxon>Actinomycetes</taxon>
        <taxon>Mycobacteriales</taxon>
        <taxon>Gordoniaceae</taxon>
        <taxon>Gordonia</taxon>
    </lineage>
</organism>
<feature type="region of interest" description="Disordered" evidence="1">
    <location>
        <begin position="422"/>
        <end position="450"/>
    </location>
</feature>
<feature type="compositionally biased region" description="Polar residues" evidence="1">
    <location>
        <begin position="429"/>
        <end position="443"/>
    </location>
</feature>
<keyword evidence="3" id="KW-1185">Reference proteome</keyword>